<name>A0A9P4IU04_9PEZI</name>
<keyword evidence="2" id="KW-1185">Reference proteome</keyword>
<dbReference type="EMBL" id="ML996095">
    <property type="protein sequence ID" value="KAF2147745.1"/>
    <property type="molecule type" value="Genomic_DNA"/>
</dbReference>
<evidence type="ECO:0000313" key="1">
    <source>
        <dbReference type="EMBL" id="KAF2147745.1"/>
    </source>
</evidence>
<evidence type="ECO:0000313" key="2">
    <source>
        <dbReference type="Proteomes" id="UP000799439"/>
    </source>
</evidence>
<gene>
    <name evidence="1" type="ORF">K461DRAFT_325178</name>
</gene>
<comment type="caution">
    <text evidence="1">The sequence shown here is derived from an EMBL/GenBank/DDBJ whole genome shotgun (WGS) entry which is preliminary data.</text>
</comment>
<dbReference type="Proteomes" id="UP000799439">
    <property type="component" value="Unassembled WGS sequence"/>
</dbReference>
<dbReference type="AlphaFoldDB" id="A0A9P4IU04"/>
<dbReference type="OrthoDB" id="4364812at2759"/>
<protein>
    <submittedName>
        <fullName evidence="1">Uncharacterized protein</fullName>
    </submittedName>
</protein>
<proteinExistence type="predicted"/>
<sequence length="343" mass="38646">MILIDLPLGSLPLERYVLSQWPSSAEPDMERRRRQLAREFVGLGRSGRAQCLAKTHQAAVDQTVEALEIFSGQLYESSDAANRVVQALENLVDADTRSCTDRPPQSQWHTILAPLRTPCHRGLAIRSFVYHHFGVVWLRTCYDQGTEEAYQRILSDLNAEVALDFEKENILDDPDLYCFGDDWARVFEVIPEKLLYLTADGQEGLEESRKDAERLKNLQQEFMAVGNENLTGDGFVQPDAPALDESSERQDFRDKILDLHDHAAFNYLFVVDKTALETEEVLVVFFDVCGRVVRQARTKAENCEGLAGGWAEGVMRELPEFEEADIGSDYLPGGICGPPYVLS</sequence>
<organism evidence="1 2">
    <name type="scientific">Myriangium duriaei CBS 260.36</name>
    <dbReference type="NCBI Taxonomy" id="1168546"/>
    <lineage>
        <taxon>Eukaryota</taxon>
        <taxon>Fungi</taxon>
        <taxon>Dikarya</taxon>
        <taxon>Ascomycota</taxon>
        <taxon>Pezizomycotina</taxon>
        <taxon>Dothideomycetes</taxon>
        <taxon>Dothideomycetidae</taxon>
        <taxon>Myriangiales</taxon>
        <taxon>Myriangiaceae</taxon>
        <taxon>Myriangium</taxon>
    </lineage>
</organism>
<accession>A0A9P4IU04</accession>
<reference evidence="1" key="1">
    <citation type="journal article" date="2020" name="Stud. Mycol.">
        <title>101 Dothideomycetes genomes: a test case for predicting lifestyles and emergence of pathogens.</title>
        <authorList>
            <person name="Haridas S."/>
            <person name="Albert R."/>
            <person name="Binder M."/>
            <person name="Bloem J."/>
            <person name="Labutti K."/>
            <person name="Salamov A."/>
            <person name="Andreopoulos B."/>
            <person name="Baker S."/>
            <person name="Barry K."/>
            <person name="Bills G."/>
            <person name="Bluhm B."/>
            <person name="Cannon C."/>
            <person name="Castanera R."/>
            <person name="Culley D."/>
            <person name="Daum C."/>
            <person name="Ezra D."/>
            <person name="Gonzalez J."/>
            <person name="Henrissat B."/>
            <person name="Kuo A."/>
            <person name="Liang C."/>
            <person name="Lipzen A."/>
            <person name="Lutzoni F."/>
            <person name="Magnuson J."/>
            <person name="Mondo S."/>
            <person name="Nolan M."/>
            <person name="Ohm R."/>
            <person name="Pangilinan J."/>
            <person name="Park H.-J."/>
            <person name="Ramirez L."/>
            <person name="Alfaro M."/>
            <person name="Sun H."/>
            <person name="Tritt A."/>
            <person name="Yoshinaga Y."/>
            <person name="Zwiers L.-H."/>
            <person name="Turgeon B."/>
            <person name="Goodwin S."/>
            <person name="Spatafora J."/>
            <person name="Crous P."/>
            <person name="Grigoriev I."/>
        </authorList>
    </citation>
    <scope>NUCLEOTIDE SEQUENCE</scope>
    <source>
        <strain evidence="1">CBS 260.36</strain>
    </source>
</reference>